<keyword evidence="3" id="KW-1185">Reference proteome</keyword>
<organism evidence="2 3">
    <name type="scientific">Actinoplanes xinjiangensis</name>
    <dbReference type="NCBI Taxonomy" id="512350"/>
    <lineage>
        <taxon>Bacteria</taxon>
        <taxon>Bacillati</taxon>
        <taxon>Actinomycetota</taxon>
        <taxon>Actinomycetes</taxon>
        <taxon>Micromonosporales</taxon>
        <taxon>Micromonosporaceae</taxon>
        <taxon>Actinoplanes</taxon>
    </lineage>
</organism>
<dbReference type="AlphaFoldDB" id="A0A316FHM2"/>
<proteinExistence type="predicted"/>
<sequence>MPAGATVLDDGMDCASGGCWWSLTLRPPPGRSPEELRREIGLGAEEEPAPTLTDPGYVVRGAHVRRGNVVVYVGYA</sequence>
<comment type="caution">
    <text evidence="2">The sequence shown here is derived from an EMBL/GenBank/DDBJ whole genome shotgun (WGS) entry which is preliminary data.</text>
</comment>
<feature type="region of interest" description="Disordered" evidence="1">
    <location>
        <begin position="30"/>
        <end position="54"/>
    </location>
</feature>
<dbReference type="Proteomes" id="UP000245697">
    <property type="component" value="Unassembled WGS sequence"/>
</dbReference>
<reference evidence="2 3" key="1">
    <citation type="submission" date="2018-05" db="EMBL/GenBank/DDBJ databases">
        <title>Genomic Encyclopedia of Archaeal and Bacterial Type Strains, Phase II (KMG-II): from individual species to whole genera.</title>
        <authorList>
            <person name="Goeker M."/>
        </authorList>
    </citation>
    <scope>NUCLEOTIDE SEQUENCE [LARGE SCALE GENOMIC DNA]</scope>
    <source>
        <strain evidence="2 3">DSM 45184</strain>
    </source>
</reference>
<evidence type="ECO:0000313" key="2">
    <source>
        <dbReference type="EMBL" id="PWK47602.1"/>
    </source>
</evidence>
<gene>
    <name evidence="2" type="ORF">BC793_107212</name>
</gene>
<evidence type="ECO:0000256" key="1">
    <source>
        <dbReference type="SAM" id="MobiDB-lite"/>
    </source>
</evidence>
<evidence type="ECO:0000313" key="3">
    <source>
        <dbReference type="Proteomes" id="UP000245697"/>
    </source>
</evidence>
<protein>
    <submittedName>
        <fullName evidence="2">Uncharacterized protein</fullName>
    </submittedName>
</protein>
<dbReference type="EMBL" id="QGGR01000007">
    <property type="protein sequence ID" value="PWK47602.1"/>
    <property type="molecule type" value="Genomic_DNA"/>
</dbReference>
<name>A0A316FHM2_9ACTN</name>
<accession>A0A316FHM2</accession>